<dbReference type="GeneID" id="935567"/>
<dbReference type="EMBL" id="AF480884">
    <property type="protein sequence ID" value="AAM00681.1"/>
    <property type="molecule type" value="Genomic_DNA"/>
</dbReference>
<reference evidence="2 4" key="1">
    <citation type="journal article" date="2003" name="J. Gen. Virol.">
        <title>The human cytomegalovirus genome revisited: comparison with the chimpanzee cytomegalovirus genome.</title>
        <authorList>
            <person name="Davison A.J."/>
            <person name="Dolan A."/>
            <person name="Akter P."/>
            <person name="Addison C."/>
            <person name="Dargan D.J."/>
            <person name="Alcendor D.J."/>
            <person name="McGeoch D.J."/>
            <person name="Hayward G.S."/>
        </authorList>
    </citation>
    <scope>NUCLEOTIDE SEQUENCE [LARGE SCALE GENOMIC DNA]</scope>
    <source>
        <strain evidence="2">Heberling</strain>
    </source>
</reference>
<name>Q8QS58_9BETA</name>
<gene>
    <name evidence="2" type="primary">UL30</name>
    <name evidence="2" type="ORF">CCMVgp032</name>
</gene>
<evidence type="ECO:0000313" key="3">
    <source>
        <dbReference type="EMBL" id="QXV67783.1"/>
    </source>
</evidence>
<feature type="compositionally biased region" description="Basic and acidic residues" evidence="1">
    <location>
        <begin position="63"/>
        <end position="77"/>
    </location>
</feature>
<evidence type="ECO:0000313" key="2">
    <source>
        <dbReference type="EMBL" id="AAM00681.1"/>
    </source>
</evidence>
<feature type="region of interest" description="Disordered" evidence="1">
    <location>
        <begin position="55"/>
        <end position="77"/>
    </location>
</feature>
<reference evidence="3" key="2">
    <citation type="submission" date="2021-05" db="EMBL/GenBank/DDBJ databases">
        <title>Cloning and multi-omic analysis of chimpanzee cytomegalovirus: a resource for comparative functional genomics.</title>
        <authorList>
            <person name="Phan Q.V."/>
        </authorList>
    </citation>
    <scope>NUCLEOTIDE SEQUENCE</scope>
    <source>
        <strain evidence="3">Heberling</strain>
    </source>
</reference>
<accession>Q8QS58</accession>
<evidence type="ECO:0000313" key="4">
    <source>
        <dbReference type="Proteomes" id="UP000099188"/>
    </source>
</evidence>
<dbReference type="Proteomes" id="UP000099188">
    <property type="component" value="Segment"/>
</dbReference>
<dbReference type="RefSeq" id="NP_612674.1">
    <property type="nucleotide sequence ID" value="NC_003521.1"/>
</dbReference>
<dbReference type="KEGG" id="vg:935567"/>
<dbReference type="EMBL" id="MZ151943">
    <property type="protein sequence ID" value="QXV67783.1"/>
    <property type="molecule type" value="Genomic_DNA"/>
</dbReference>
<evidence type="ECO:0000256" key="1">
    <source>
        <dbReference type="SAM" id="MobiDB-lite"/>
    </source>
</evidence>
<dbReference type="OrthoDB" id="38979at10239"/>
<proteinExistence type="predicted"/>
<sequence>MADQFRHLDTLRRLLGGGSCAVHDLRGMMDYHDALTRRQQKAFCRAARVLAEGDSASFLDDGTPPRDENNTNHNNKDVEVSPPVLVCVILSVSRPLCRLAPRGRSIRPARPLSLGPKGG</sequence>
<keyword evidence="4" id="KW-1185">Reference proteome</keyword>
<organism evidence="2 4">
    <name type="scientific">Panine betaherpesvirus 2</name>
    <name type="common">Chimpanzee cytomegalovirus</name>
    <dbReference type="NCBI Taxonomy" id="188763"/>
    <lineage>
        <taxon>Viruses</taxon>
        <taxon>Duplodnaviria</taxon>
        <taxon>Heunggongvirae</taxon>
        <taxon>Peploviricota</taxon>
        <taxon>Herviviricetes</taxon>
        <taxon>Herpesvirales</taxon>
        <taxon>Orthoherpesviridae</taxon>
        <taxon>Betaherpesvirinae</taxon>
        <taxon>Cytomegalovirus</taxon>
        <taxon>Cytomegalovirus paninebeta2</taxon>
    </lineage>
</organism>
<protein>
    <submittedName>
        <fullName evidence="2">Protein UL30</fullName>
    </submittedName>
</protein>